<keyword evidence="3" id="KW-1185">Reference proteome</keyword>
<proteinExistence type="predicted"/>
<protein>
    <recommendedName>
        <fullName evidence="4">DUF676 domain-containing protein</fullName>
    </recommendedName>
</protein>
<keyword evidence="1" id="KW-0472">Membrane</keyword>
<organism evidence="2 3">
    <name type="scientific">Lophiotrema nucula</name>
    <dbReference type="NCBI Taxonomy" id="690887"/>
    <lineage>
        <taxon>Eukaryota</taxon>
        <taxon>Fungi</taxon>
        <taxon>Dikarya</taxon>
        <taxon>Ascomycota</taxon>
        <taxon>Pezizomycotina</taxon>
        <taxon>Dothideomycetes</taxon>
        <taxon>Pleosporomycetidae</taxon>
        <taxon>Pleosporales</taxon>
        <taxon>Lophiotremataceae</taxon>
        <taxon>Lophiotrema</taxon>
    </lineage>
</organism>
<evidence type="ECO:0000313" key="3">
    <source>
        <dbReference type="Proteomes" id="UP000799770"/>
    </source>
</evidence>
<dbReference type="AlphaFoldDB" id="A0A6A5ZJT1"/>
<gene>
    <name evidence="2" type="ORF">BDV96DRAFT_597320</name>
</gene>
<reference evidence="2" key="1">
    <citation type="journal article" date="2020" name="Stud. Mycol.">
        <title>101 Dothideomycetes genomes: a test case for predicting lifestyles and emergence of pathogens.</title>
        <authorList>
            <person name="Haridas S."/>
            <person name="Albert R."/>
            <person name="Binder M."/>
            <person name="Bloem J."/>
            <person name="Labutti K."/>
            <person name="Salamov A."/>
            <person name="Andreopoulos B."/>
            <person name="Baker S."/>
            <person name="Barry K."/>
            <person name="Bills G."/>
            <person name="Bluhm B."/>
            <person name="Cannon C."/>
            <person name="Castanera R."/>
            <person name="Culley D."/>
            <person name="Daum C."/>
            <person name="Ezra D."/>
            <person name="Gonzalez J."/>
            <person name="Henrissat B."/>
            <person name="Kuo A."/>
            <person name="Liang C."/>
            <person name="Lipzen A."/>
            <person name="Lutzoni F."/>
            <person name="Magnuson J."/>
            <person name="Mondo S."/>
            <person name="Nolan M."/>
            <person name="Ohm R."/>
            <person name="Pangilinan J."/>
            <person name="Park H.-J."/>
            <person name="Ramirez L."/>
            <person name="Alfaro M."/>
            <person name="Sun H."/>
            <person name="Tritt A."/>
            <person name="Yoshinaga Y."/>
            <person name="Zwiers L.-H."/>
            <person name="Turgeon B."/>
            <person name="Goodwin S."/>
            <person name="Spatafora J."/>
            <person name="Crous P."/>
            <person name="Grigoriev I."/>
        </authorList>
    </citation>
    <scope>NUCLEOTIDE SEQUENCE</scope>
    <source>
        <strain evidence="2">CBS 627.86</strain>
    </source>
</reference>
<sequence>MTVKFIPSQIGHQSDTPIPYTGDPLRLCWADVLLFINSSWSIVGVLYPIDQWLCGPLDELYPSIKNLTCLALHGFLIVLQTFFLISLPFTIVFPLWTSILYVAAVMAVILGVSFILNGTEDSQKSKIDLGADADKYPNEAWVYLNGVSVGKHWLQGNLDRLALTFRRPIIGVHNRTYGIIFDLIQCIIERNFCYATNDTRNSYALIKDCLVSEQHKKVVLILHSQGGIEGSLILDWLLSELPHDTVGKLEIYTFGSAANHFNNPHRTSTTSTQIDTTVDFQPERIDKAVRHIEHYANDGDFVARWGVLSFTRLRARYMGRVFIRSGMGHLLNQHYLNVMFPLDPTTKRVIEDNEFMQRAVGFSDVGAADRAREEVFETLLNGGDGTSGAIVEDVNSPVEPVSIRRAESLLAAKMAGKAPRVRAFSRLWEYRNGGSPDN</sequence>
<accession>A0A6A5ZJT1</accession>
<feature type="transmembrane region" description="Helical" evidence="1">
    <location>
        <begin position="99"/>
        <end position="116"/>
    </location>
</feature>
<dbReference type="EMBL" id="ML977317">
    <property type="protein sequence ID" value="KAF2118501.1"/>
    <property type="molecule type" value="Genomic_DNA"/>
</dbReference>
<dbReference type="InterPro" id="IPR029058">
    <property type="entry name" value="AB_hydrolase_fold"/>
</dbReference>
<evidence type="ECO:0008006" key="4">
    <source>
        <dbReference type="Google" id="ProtNLM"/>
    </source>
</evidence>
<dbReference type="PANTHER" id="PTHR42044:SF2">
    <property type="entry name" value="DUF676 DOMAIN-CONTAINING PROTEIN"/>
    <property type="match status" value="1"/>
</dbReference>
<keyword evidence="1" id="KW-0812">Transmembrane</keyword>
<dbReference type="SUPFAM" id="SSF53474">
    <property type="entry name" value="alpha/beta-Hydrolases"/>
    <property type="match status" value="1"/>
</dbReference>
<dbReference type="OrthoDB" id="202545at2759"/>
<feature type="transmembrane region" description="Helical" evidence="1">
    <location>
        <begin position="70"/>
        <end position="93"/>
    </location>
</feature>
<dbReference type="Proteomes" id="UP000799770">
    <property type="component" value="Unassembled WGS sequence"/>
</dbReference>
<evidence type="ECO:0000256" key="1">
    <source>
        <dbReference type="SAM" id="Phobius"/>
    </source>
</evidence>
<name>A0A6A5ZJT1_9PLEO</name>
<evidence type="ECO:0000313" key="2">
    <source>
        <dbReference type="EMBL" id="KAF2118501.1"/>
    </source>
</evidence>
<keyword evidence="1" id="KW-1133">Transmembrane helix</keyword>
<dbReference type="PANTHER" id="PTHR42044">
    <property type="entry name" value="DUF676 DOMAIN-CONTAINING PROTEIN-RELATED"/>
    <property type="match status" value="1"/>
</dbReference>